<reference evidence="1" key="1">
    <citation type="submission" date="2021-04" db="EMBL/GenBank/DDBJ databases">
        <title>Genome based classification of Actinospica acidithermotolerans sp. nov., an actinobacterium isolated from an Indonesian hot spring.</title>
        <authorList>
            <person name="Kusuma A.B."/>
            <person name="Putra K.E."/>
            <person name="Nafisah S."/>
            <person name="Loh J."/>
            <person name="Nouioui I."/>
            <person name="Goodfellow M."/>
        </authorList>
    </citation>
    <scope>NUCLEOTIDE SEQUENCE</scope>
    <source>
        <strain evidence="1">CSCA 57</strain>
    </source>
</reference>
<accession>A0A941INK3</accession>
<dbReference type="AlphaFoldDB" id="A0A941INK3"/>
<evidence type="ECO:0000313" key="1">
    <source>
        <dbReference type="EMBL" id="MBR7832122.1"/>
    </source>
</evidence>
<comment type="caution">
    <text evidence="1">The sequence shown here is derived from an EMBL/GenBank/DDBJ whole genome shotgun (WGS) entry which is preliminary data.</text>
</comment>
<gene>
    <name evidence="1" type="ORF">KDL01_02560</name>
</gene>
<keyword evidence="2" id="KW-1185">Reference proteome</keyword>
<sequence length="231" mass="23231">MIGLLVILGYAYHQRLFGLNQPAAAGSTQDMPLVGGGVSDGSKCGTKGYQYFAVSTVTDIGGMLPGTPAGPAMVLGSYGAEVSGQGDPGEFTISFSLATGSSAHSLDLTAPFGALGVAVEIEGPNGLVGGAHNLPVTLDDPSARLPNGKIRVGNAYGLSAELKLPAAALCPGYDVMDVNNELSPPSDSHDTITGQPPYTLTVSISDPAVTVSRAELHSTAGGPVLAADNHV</sequence>
<proteinExistence type="predicted"/>
<dbReference type="EMBL" id="JAGSOG010000006">
    <property type="protein sequence ID" value="MBR7832122.1"/>
    <property type="molecule type" value="Genomic_DNA"/>
</dbReference>
<organism evidence="1 2">
    <name type="scientific">Actinospica durhamensis</name>
    <dbReference type="NCBI Taxonomy" id="1508375"/>
    <lineage>
        <taxon>Bacteria</taxon>
        <taxon>Bacillati</taxon>
        <taxon>Actinomycetota</taxon>
        <taxon>Actinomycetes</taxon>
        <taxon>Catenulisporales</taxon>
        <taxon>Actinospicaceae</taxon>
        <taxon>Actinospica</taxon>
    </lineage>
</organism>
<dbReference type="RefSeq" id="WP_212526656.1">
    <property type="nucleotide sequence ID" value="NZ_JAGSOG010000006.1"/>
</dbReference>
<dbReference type="Proteomes" id="UP000675781">
    <property type="component" value="Unassembled WGS sequence"/>
</dbReference>
<evidence type="ECO:0000313" key="2">
    <source>
        <dbReference type="Proteomes" id="UP000675781"/>
    </source>
</evidence>
<protein>
    <submittedName>
        <fullName evidence="1">Uncharacterized protein</fullName>
    </submittedName>
</protein>
<name>A0A941INK3_9ACTN</name>